<sequence>MELDRAKRRSTKEGVLLTLVSPSHSLTYLLLFLSLSLSLPLSLPLVRPSEPTHPT</sequence>
<gene>
    <name evidence="1" type="ORF">ASPFODRAFT_49953</name>
</gene>
<reference evidence="2" key="1">
    <citation type="journal article" date="2017" name="Genome Biol.">
        <title>Comparative genomics reveals high biological diversity and specific adaptations in the industrially and medically important fungal genus Aspergillus.</title>
        <authorList>
            <person name="de Vries R.P."/>
            <person name="Riley R."/>
            <person name="Wiebenga A."/>
            <person name="Aguilar-Osorio G."/>
            <person name="Amillis S."/>
            <person name="Uchima C.A."/>
            <person name="Anderluh G."/>
            <person name="Asadollahi M."/>
            <person name="Askin M."/>
            <person name="Barry K."/>
            <person name="Battaglia E."/>
            <person name="Bayram O."/>
            <person name="Benocci T."/>
            <person name="Braus-Stromeyer S.A."/>
            <person name="Caldana C."/>
            <person name="Canovas D."/>
            <person name="Cerqueira G.C."/>
            <person name="Chen F."/>
            <person name="Chen W."/>
            <person name="Choi C."/>
            <person name="Clum A."/>
            <person name="Dos Santos R.A."/>
            <person name="Damasio A.R."/>
            <person name="Diallinas G."/>
            <person name="Emri T."/>
            <person name="Fekete E."/>
            <person name="Flipphi M."/>
            <person name="Freyberg S."/>
            <person name="Gallo A."/>
            <person name="Gournas C."/>
            <person name="Habgood R."/>
            <person name="Hainaut M."/>
            <person name="Harispe M.L."/>
            <person name="Henrissat B."/>
            <person name="Hilden K.S."/>
            <person name="Hope R."/>
            <person name="Hossain A."/>
            <person name="Karabika E."/>
            <person name="Karaffa L."/>
            <person name="Karanyi Z."/>
            <person name="Krasevec N."/>
            <person name="Kuo A."/>
            <person name="Kusch H."/>
            <person name="LaButti K."/>
            <person name="Lagendijk E.L."/>
            <person name="Lapidus A."/>
            <person name="Levasseur A."/>
            <person name="Lindquist E."/>
            <person name="Lipzen A."/>
            <person name="Logrieco A.F."/>
            <person name="MacCabe A."/>
            <person name="Maekelae M.R."/>
            <person name="Malavazi I."/>
            <person name="Melin P."/>
            <person name="Meyer V."/>
            <person name="Mielnichuk N."/>
            <person name="Miskei M."/>
            <person name="Molnar A.P."/>
            <person name="Mule G."/>
            <person name="Ngan C.Y."/>
            <person name="Orejas M."/>
            <person name="Orosz E."/>
            <person name="Ouedraogo J.P."/>
            <person name="Overkamp K.M."/>
            <person name="Park H.-S."/>
            <person name="Perrone G."/>
            <person name="Piumi F."/>
            <person name="Punt P.J."/>
            <person name="Ram A.F."/>
            <person name="Ramon A."/>
            <person name="Rauscher S."/>
            <person name="Record E."/>
            <person name="Riano-Pachon D.M."/>
            <person name="Robert V."/>
            <person name="Roehrig J."/>
            <person name="Ruller R."/>
            <person name="Salamov A."/>
            <person name="Salih N.S."/>
            <person name="Samson R.A."/>
            <person name="Sandor E."/>
            <person name="Sanguinetti M."/>
            <person name="Schuetze T."/>
            <person name="Sepcic K."/>
            <person name="Shelest E."/>
            <person name="Sherlock G."/>
            <person name="Sophianopoulou V."/>
            <person name="Squina F.M."/>
            <person name="Sun H."/>
            <person name="Susca A."/>
            <person name="Todd R.B."/>
            <person name="Tsang A."/>
            <person name="Unkles S.E."/>
            <person name="van de Wiele N."/>
            <person name="van Rossen-Uffink D."/>
            <person name="Oliveira J.V."/>
            <person name="Vesth T.C."/>
            <person name="Visser J."/>
            <person name="Yu J.-H."/>
            <person name="Zhou M."/>
            <person name="Andersen M.R."/>
            <person name="Archer D.B."/>
            <person name="Baker S.E."/>
            <person name="Benoit I."/>
            <person name="Brakhage A.A."/>
            <person name="Braus G.H."/>
            <person name="Fischer R."/>
            <person name="Frisvad J.C."/>
            <person name="Goldman G.H."/>
            <person name="Houbraken J."/>
            <person name="Oakley B."/>
            <person name="Pocsi I."/>
            <person name="Scazzocchio C."/>
            <person name="Seiboth B."/>
            <person name="vanKuyk P.A."/>
            <person name="Wortman J."/>
            <person name="Dyer P.S."/>
            <person name="Grigoriev I.V."/>
        </authorList>
    </citation>
    <scope>NUCLEOTIDE SEQUENCE [LARGE SCALE GENOMIC DNA]</scope>
    <source>
        <strain evidence="2">CBS 106.47</strain>
    </source>
</reference>
<dbReference type="Proteomes" id="UP000184063">
    <property type="component" value="Unassembled WGS sequence"/>
</dbReference>
<evidence type="ECO:0000313" key="1">
    <source>
        <dbReference type="EMBL" id="OJZ83283.1"/>
    </source>
</evidence>
<organism evidence="1 2">
    <name type="scientific">Aspergillus luchuensis (strain CBS 106.47)</name>
    <dbReference type="NCBI Taxonomy" id="1137211"/>
    <lineage>
        <taxon>Eukaryota</taxon>
        <taxon>Fungi</taxon>
        <taxon>Dikarya</taxon>
        <taxon>Ascomycota</taxon>
        <taxon>Pezizomycotina</taxon>
        <taxon>Eurotiomycetes</taxon>
        <taxon>Eurotiomycetidae</taxon>
        <taxon>Eurotiales</taxon>
        <taxon>Aspergillaceae</taxon>
        <taxon>Aspergillus</taxon>
        <taxon>Aspergillus subgen. Circumdati</taxon>
    </lineage>
</organism>
<name>A0A1M3T9B8_ASPLC</name>
<dbReference type="VEuPathDB" id="FungiDB:ASPFODRAFT_49953"/>
<accession>A0A1M3T9B8</accession>
<dbReference type="EMBL" id="KV878246">
    <property type="protein sequence ID" value="OJZ83283.1"/>
    <property type="molecule type" value="Genomic_DNA"/>
</dbReference>
<proteinExistence type="predicted"/>
<evidence type="ECO:0000313" key="2">
    <source>
        <dbReference type="Proteomes" id="UP000184063"/>
    </source>
</evidence>
<protein>
    <submittedName>
        <fullName evidence="1">Uncharacterized protein</fullName>
    </submittedName>
</protein>
<dbReference type="AlphaFoldDB" id="A0A1M3T9B8"/>